<reference evidence="1 2" key="1">
    <citation type="journal article" date="2023" name="Insect Mol. Biol.">
        <title>Genome sequencing provides insights into the evolution of gene families encoding plant cell wall-degrading enzymes in longhorned beetles.</title>
        <authorList>
            <person name="Shin N.R."/>
            <person name="Okamura Y."/>
            <person name="Kirsch R."/>
            <person name="Pauchet Y."/>
        </authorList>
    </citation>
    <scope>NUCLEOTIDE SEQUENCE [LARGE SCALE GENOMIC DNA]</scope>
    <source>
        <strain evidence="1">EAD_L_NR</strain>
    </source>
</reference>
<dbReference type="EMBL" id="JANEYG010000013">
    <property type="protein sequence ID" value="KAJ8920706.1"/>
    <property type="molecule type" value="Genomic_DNA"/>
</dbReference>
<dbReference type="Proteomes" id="UP001159042">
    <property type="component" value="Unassembled WGS sequence"/>
</dbReference>
<name>A0AAV8W3K7_9CUCU</name>
<accession>A0AAV8W3K7</accession>
<comment type="caution">
    <text evidence="1">The sequence shown here is derived from an EMBL/GenBank/DDBJ whole genome shotgun (WGS) entry which is preliminary data.</text>
</comment>
<gene>
    <name evidence="1" type="ORF">NQ315_004845</name>
</gene>
<evidence type="ECO:0000313" key="2">
    <source>
        <dbReference type="Proteomes" id="UP001159042"/>
    </source>
</evidence>
<sequence>MVDCKWNKERICRDSQAALRAISSPRTRSMLVQECGDALEFLARQKEVGFVLVQGHWEFQGTRGLINWHVSDGPDMSKTVGLLNLDRRARKQIVGILTGHCRLRRHLHLMGIEKSPLCPECGEGEDTPIHLLGHCIAFGRLRHKVFGTGELQGEEMGSLPWTKRLTLIRASGRLEEGNRRNVDR</sequence>
<keyword evidence="2" id="KW-1185">Reference proteome</keyword>
<evidence type="ECO:0000313" key="1">
    <source>
        <dbReference type="EMBL" id="KAJ8920706.1"/>
    </source>
</evidence>
<protein>
    <recommendedName>
        <fullName evidence="3">Reverse transcriptase zinc-binding domain-containing protein</fullName>
    </recommendedName>
</protein>
<organism evidence="1 2">
    <name type="scientific">Exocentrus adspersus</name>
    <dbReference type="NCBI Taxonomy" id="1586481"/>
    <lineage>
        <taxon>Eukaryota</taxon>
        <taxon>Metazoa</taxon>
        <taxon>Ecdysozoa</taxon>
        <taxon>Arthropoda</taxon>
        <taxon>Hexapoda</taxon>
        <taxon>Insecta</taxon>
        <taxon>Pterygota</taxon>
        <taxon>Neoptera</taxon>
        <taxon>Endopterygota</taxon>
        <taxon>Coleoptera</taxon>
        <taxon>Polyphaga</taxon>
        <taxon>Cucujiformia</taxon>
        <taxon>Chrysomeloidea</taxon>
        <taxon>Cerambycidae</taxon>
        <taxon>Lamiinae</taxon>
        <taxon>Acanthocinini</taxon>
        <taxon>Exocentrus</taxon>
    </lineage>
</organism>
<dbReference type="AlphaFoldDB" id="A0AAV8W3K7"/>
<proteinExistence type="predicted"/>
<evidence type="ECO:0008006" key="3">
    <source>
        <dbReference type="Google" id="ProtNLM"/>
    </source>
</evidence>